<evidence type="ECO:0000313" key="2">
    <source>
        <dbReference type="Proteomes" id="UP001163115"/>
    </source>
</evidence>
<proteinExistence type="predicted"/>
<organism evidence="1 2">
    <name type="scientific">Lacrimispora xylanolytica</name>
    <dbReference type="NCBI Taxonomy" id="29375"/>
    <lineage>
        <taxon>Bacteria</taxon>
        <taxon>Bacillati</taxon>
        <taxon>Bacillota</taxon>
        <taxon>Clostridia</taxon>
        <taxon>Lachnospirales</taxon>
        <taxon>Lachnospiraceae</taxon>
        <taxon>Lacrimispora</taxon>
    </lineage>
</organism>
<dbReference type="SUPFAM" id="SSF160379">
    <property type="entry name" value="SP0830-like"/>
    <property type="match status" value="1"/>
</dbReference>
<dbReference type="EMBL" id="CP113524">
    <property type="protein sequence ID" value="WAJ23870.1"/>
    <property type="molecule type" value="Genomic_DNA"/>
</dbReference>
<dbReference type="PANTHER" id="PTHR36439">
    <property type="entry name" value="BLL4334 PROTEIN"/>
    <property type="match status" value="1"/>
</dbReference>
<dbReference type="Gene3D" id="3.30.70.1260">
    <property type="entry name" value="bacterial protein sp0830 like"/>
    <property type="match status" value="1"/>
</dbReference>
<evidence type="ECO:0000313" key="1">
    <source>
        <dbReference type="EMBL" id="WAJ23870.1"/>
    </source>
</evidence>
<sequence length="185" mass="21035">MGNYIALLRGINVGGKNKIAMPELKKMFEEMGYQNVVTYINSGNIIFSCNIDMEEAIKKNCELAIKNYFNLAITVTIISEKDLSDALSHAPTWWDQDAQSKHNAIFVIPPATAEEVIDMVGHSKPEYEQVSYYGQVIFWSAPIQTFSRTRWSKIVGKSAYQSVTIRNANTTKKLLQLFELFRLNN</sequence>
<accession>A0ABY7AB06</accession>
<dbReference type="Gene3D" id="3.30.70.1280">
    <property type="entry name" value="SP0830-like domains"/>
    <property type="match status" value="1"/>
</dbReference>
<dbReference type="Proteomes" id="UP001163115">
    <property type="component" value="Chromosome"/>
</dbReference>
<dbReference type="PANTHER" id="PTHR36439:SF1">
    <property type="entry name" value="DUF1697 DOMAIN-CONTAINING PROTEIN"/>
    <property type="match status" value="1"/>
</dbReference>
<dbReference type="InterPro" id="IPR012545">
    <property type="entry name" value="DUF1697"/>
</dbReference>
<dbReference type="RefSeq" id="WP_268115165.1">
    <property type="nucleotide sequence ID" value="NZ_CP113524.1"/>
</dbReference>
<gene>
    <name evidence="1" type="ORF">OW255_20360</name>
</gene>
<protein>
    <submittedName>
        <fullName evidence="1">DUF1697 domain-containing protein</fullName>
    </submittedName>
</protein>
<dbReference type="Pfam" id="PF08002">
    <property type="entry name" value="DUF1697"/>
    <property type="match status" value="1"/>
</dbReference>
<dbReference type="PIRSF" id="PIRSF008502">
    <property type="entry name" value="UCP008502"/>
    <property type="match status" value="1"/>
</dbReference>
<keyword evidence="2" id="KW-1185">Reference proteome</keyword>
<name>A0ABY7AB06_9FIRM</name>
<reference evidence="1" key="1">
    <citation type="submission" date="2022-11" db="EMBL/GenBank/DDBJ databases">
        <title>Lacrimispora xylanolytica sy1, complete genome.</title>
        <authorList>
            <person name="Choi S."/>
        </authorList>
    </citation>
    <scope>NUCLEOTIDE SEQUENCE</scope>
    <source>
        <strain evidence="1">Sy1</strain>
    </source>
</reference>